<dbReference type="RefSeq" id="WP_371753047.1">
    <property type="nucleotide sequence ID" value="NZ_JAYJLD010000004.1"/>
</dbReference>
<evidence type="ECO:0000256" key="3">
    <source>
        <dbReference type="ARBA" id="ARBA00023136"/>
    </source>
</evidence>
<evidence type="ECO:0000313" key="6">
    <source>
        <dbReference type="Proteomes" id="UP001310386"/>
    </source>
</evidence>
<evidence type="ECO:0000256" key="2">
    <source>
        <dbReference type="ARBA" id="ARBA00022989"/>
    </source>
</evidence>
<dbReference type="PANTHER" id="PTHR48090">
    <property type="entry name" value="UNDECAPRENYL-PHOSPHATE 4-DEOXY-4-FORMAMIDO-L-ARABINOSE TRANSFERASE-RELATED"/>
    <property type="match status" value="1"/>
</dbReference>
<accession>A0ABU5ZGZ0</accession>
<dbReference type="InterPro" id="IPR050256">
    <property type="entry name" value="Glycosyltransferase_2"/>
</dbReference>
<keyword evidence="3 4" id="KW-0472">Membrane</keyword>
<name>A0ABU5ZGZ0_9BACL</name>
<feature type="transmembrane region" description="Helical" evidence="4">
    <location>
        <begin position="74"/>
        <end position="97"/>
    </location>
</feature>
<reference evidence="5" key="1">
    <citation type="submission" date="2023-12" db="EMBL/GenBank/DDBJ databases">
        <title>Fervidustalea candida gen. nov., sp. nov., a novel member of the family Paenibacillaceae isolated from a geothermal area.</title>
        <authorList>
            <person name="Li W.-J."/>
            <person name="Jiao J.-Y."/>
            <person name="Chen Y."/>
        </authorList>
    </citation>
    <scope>NUCLEOTIDE SEQUENCE</scope>
    <source>
        <strain evidence="5">SYSU GA230002</strain>
    </source>
</reference>
<organism evidence="5 6">
    <name type="scientific">Ferviditalea candida</name>
    <dbReference type="NCBI Taxonomy" id="3108399"/>
    <lineage>
        <taxon>Bacteria</taxon>
        <taxon>Bacillati</taxon>
        <taxon>Bacillota</taxon>
        <taxon>Bacilli</taxon>
        <taxon>Bacillales</taxon>
        <taxon>Paenibacillaceae</taxon>
        <taxon>Ferviditalea</taxon>
    </lineage>
</organism>
<keyword evidence="6" id="KW-1185">Reference proteome</keyword>
<evidence type="ECO:0000256" key="4">
    <source>
        <dbReference type="SAM" id="Phobius"/>
    </source>
</evidence>
<protein>
    <recommendedName>
        <fullName evidence="7">Glycosyltransferase</fullName>
    </recommendedName>
</protein>
<evidence type="ECO:0000256" key="1">
    <source>
        <dbReference type="ARBA" id="ARBA00022692"/>
    </source>
</evidence>
<proteinExistence type="predicted"/>
<gene>
    <name evidence="5" type="ORF">VF724_04595</name>
</gene>
<comment type="caution">
    <text evidence="5">The sequence shown here is derived from an EMBL/GenBank/DDBJ whole genome shotgun (WGS) entry which is preliminary data.</text>
</comment>
<dbReference type="PANTHER" id="PTHR48090:SF3">
    <property type="entry name" value="UNDECAPRENYL-PHOSPHATE 4-DEOXY-4-FORMAMIDO-L-ARABINOSE TRANSFERASE"/>
    <property type="match status" value="1"/>
</dbReference>
<dbReference type="Proteomes" id="UP001310386">
    <property type="component" value="Unassembled WGS sequence"/>
</dbReference>
<keyword evidence="1 4" id="KW-0812">Transmembrane</keyword>
<dbReference type="EMBL" id="JAYJLD010000004">
    <property type="protein sequence ID" value="MEB3100936.1"/>
    <property type="molecule type" value="Genomic_DNA"/>
</dbReference>
<keyword evidence="2 4" id="KW-1133">Transmembrane helix</keyword>
<evidence type="ECO:0008006" key="7">
    <source>
        <dbReference type="Google" id="ProtNLM"/>
    </source>
</evidence>
<evidence type="ECO:0000313" key="5">
    <source>
        <dbReference type="EMBL" id="MEB3100936.1"/>
    </source>
</evidence>
<sequence length="116" mass="13608">MPYVRQQRKLGKSKWTFSKKIKLFIDSFVNFSYAPIRFMSIIGFITAIFSFIYGLFVIFNALFGKTDVQGWTTIIALITFLLGLIMVMLGIIGEYIWRILDETRNRPSYIIDEIFE</sequence>
<feature type="transmembrane region" description="Helical" evidence="4">
    <location>
        <begin position="41"/>
        <end position="62"/>
    </location>
</feature>